<dbReference type="OrthoDB" id="8716700at2"/>
<dbReference type="GO" id="GO:0050129">
    <property type="term" value="F:N-formylglutamate deformylase activity"/>
    <property type="evidence" value="ECO:0007669"/>
    <property type="project" value="UniProtKB-EC"/>
</dbReference>
<dbReference type="Proteomes" id="UP000078558">
    <property type="component" value="Chromosome I"/>
</dbReference>
<protein>
    <submittedName>
        <fullName evidence="1">N-formylglutamate deformylase</fullName>
        <ecNumber evidence="1">3.5.1.68</ecNumber>
    </submittedName>
</protein>
<dbReference type="Gene3D" id="3.40.630.40">
    <property type="entry name" value="Zn-dependent exopeptidases"/>
    <property type="match status" value="1"/>
</dbReference>
<evidence type="ECO:0000313" key="3">
    <source>
        <dbReference type="Proteomes" id="UP000078558"/>
    </source>
</evidence>
<evidence type="ECO:0000313" key="1">
    <source>
        <dbReference type="EMBL" id="SBT25382.1"/>
    </source>
</evidence>
<keyword evidence="1" id="KW-0378">Hydrolase</keyword>
<sequence>MLITHPLSYRLDAPDAFPDTDIAAPLVLDSPHSGTAYPPDFRSVIEPGVLRTAEDTWVGDLWSDAPAIGVPLLQAAFPRAYIDANRGLEDIDPELLEEAWPEALEPSAKVRLGKGLIWRLLDDGTPLYDRKLSLAEVRHRIEACWKPYHARLRDTLDETHRHFGKVWHLNCHSMPSVAGKFATDQPGLVHPDVVLGDRDGSTSDPAFREFIAAWLRERGYGVSVNDPYKGVELVRAYGDPAKGRHSVQIELNRKLYMDEVTLRPNERYATLKNDLCELTLALAAWTLAQV</sequence>
<evidence type="ECO:0000313" key="2">
    <source>
        <dbReference type="EMBL" id="SOE48856.1"/>
    </source>
</evidence>
<dbReference type="EMBL" id="FLRC01000018">
    <property type="protein sequence ID" value="SBT25382.1"/>
    <property type="molecule type" value="Genomic_DNA"/>
</dbReference>
<dbReference type="KEGG" id="odi:ODI_R1689"/>
<dbReference type="EMBL" id="LT907988">
    <property type="protein sequence ID" value="SOE48856.1"/>
    <property type="molecule type" value="Genomic_DNA"/>
</dbReference>
<dbReference type="Pfam" id="PF05013">
    <property type="entry name" value="FGase"/>
    <property type="match status" value="1"/>
</dbReference>
<name>A0A1C3K1J3_9BURK</name>
<reference evidence="1 3" key="1">
    <citation type="submission" date="2016-06" db="EMBL/GenBank/DDBJ databases">
        <authorList>
            <person name="Kjaerup R.B."/>
            <person name="Dalgaard T.S."/>
            <person name="Juul-Madsen H.R."/>
        </authorList>
    </citation>
    <scope>NUCLEOTIDE SEQUENCE [LARGE SCALE GENOMIC DNA]</scope>
    <source>
        <strain evidence="1">Orrdi1</strain>
    </source>
</reference>
<reference evidence="2 3" key="2">
    <citation type="submission" date="2017-08" db="EMBL/GenBank/DDBJ databases">
        <authorList>
            <person name="de Groot N.N."/>
        </authorList>
    </citation>
    <scope>NUCLEOTIDE SEQUENCE [LARGE SCALE GENOMIC DNA]</scope>
    <source>
        <strain evidence="2">Orrdi1</strain>
    </source>
</reference>
<dbReference type="SUPFAM" id="SSF53187">
    <property type="entry name" value="Zn-dependent exopeptidases"/>
    <property type="match status" value="1"/>
</dbReference>
<dbReference type="AlphaFoldDB" id="A0A1C3K1J3"/>
<dbReference type="RefSeq" id="WP_067753244.1">
    <property type="nucleotide sequence ID" value="NZ_LT907988.1"/>
</dbReference>
<proteinExistence type="predicted"/>
<dbReference type="InterPro" id="IPR007709">
    <property type="entry name" value="N-FG_amidohydro"/>
</dbReference>
<gene>
    <name evidence="1" type="ORF">ODI_01806</name>
    <name evidence="2" type="ORF">ODI_R1689</name>
</gene>
<keyword evidence="3" id="KW-1185">Reference proteome</keyword>
<accession>A0A1C3K1J3</accession>
<dbReference type="STRING" id="1851544.ODI_01806"/>
<organism evidence="1 3">
    <name type="scientific">Orrella dioscoreae</name>
    <dbReference type="NCBI Taxonomy" id="1851544"/>
    <lineage>
        <taxon>Bacteria</taxon>
        <taxon>Pseudomonadati</taxon>
        <taxon>Pseudomonadota</taxon>
        <taxon>Betaproteobacteria</taxon>
        <taxon>Burkholderiales</taxon>
        <taxon>Alcaligenaceae</taxon>
        <taxon>Orrella</taxon>
    </lineage>
</organism>
<dbReference type="EC" id="3.5.1.68" evidence="1"/>